<dbReference type="Gene3D" id="2.130.10.10">
    <property type="entry name" value="YVTN repeat-like/Quinoprotein amine dehydrogenase"/>
    <property type="match status" value="1"/>
</dbReference>
<proteinExistence type="predicted"/>
<dbReference type="InterPro" id="IPR013783">
    <property type="entry name" value="Ig-like_fold"/>
</dbReference>
<evidence type="ECO:0000313" key="1">
    <source>
        <dbReference type="EMBL" id="MBD1429819.1"/>
    </source>
</evidence>
<evidence type="ECO:0000313" key="2">
    <source>
        <dbReference type="Proteomes" id="UP000651271"/>
    </source>
</evidence>
<protein>
    <submittedName>
        <fullName evidence="1">BACON domain-containing protein</fullName>
    </submittedName>
</protein>
<organism evidence="1 2">
    <name type="scientific">Sphingobacterium litopenaei</name>
    <dbReference type="NCBI Taxonomy" id="2763500"/>
    <lineage>
        <taxon>Bacteria</taxon>
        <taxon>Pseudomonadati</taxon>
        <taxon>Bacteroidota</taxon>
        <taxon>Sphingobacteriia</taxon>
        <taxon>Sphingobacteriales</taxon>
        <taxon>Sphingobacteriaceae</taxon>
        <taxon>Sphingobacterium</taxon>
    </lineage>
</organism>
<keyword evidence="2" id="KW-1185">Reference proteome</keyword>
<dbReference type="SUPFAM" id="SSF101898">
    <property type="entry name" value="NHL repeat"/>
    <property type="match status" value="1"/>
</dbReference>
<dbReference type="Proteomes" id="UP000651271">
    <property type="component" value="Unassembled WGS sequence"/>
</dbReference>
<dbReference type="RefSeq" id="WP_190302221.1">
    <property type="nucleotide sequence ID" value="NZ_JACOIJ010000016.1"/>
</dbReference>
<gene>
    <name evidence="1" type="ORF">H8B04_09565</name>
</gene>
<dbReference type="Gene3D" id="2.60.40.10">
    <property type="entry name" value="Immunoglobulins"/>
    <property type="match status" value="1"/>
</dbReference>
<dbReference type="EMBL" id="JACOIJ010000016">
    <property type="protein sequence ID" value="MBD1429819.1"/>
    <property type="molecule type" value="Genomic_DNA"/>
</dbReference>
<accession>A0ABR7YES9</accession>
<reference evidence="1 2" key="1">
    <citation type="submission" date="2020-08" db="EMBL/GenBank/DDBJ databases">
        <title>Sphingobacterium sp. DN04309 isolated from aquaculture water.</title>
        <authorList>
            <person name="Zhang M."/>
        </authorList>
    </citation>
    <scope>NUCLEOTIDE SEQUENCE [LARGE SCALE GENOMIC DNA]</scope>
    <source>
        <strain evidence="1 2">DN04309</strain>
    </source>
</reference>
<name>A0ABR7YES9_9SPHI</name>
<dbReference type="InterPro" id="IPR015943">
    <property type="entry name" value="WD40/YVTN_repeat-like_dom_sf"/>
</dbReference>
<comment type="caution">
    <text evidence="1">The sequence shown here is derived from an EMBL/GenBank/DDBJ whole genome shotgun (WGS) entry which is preliminary data.</text>
</comment>
<dbReference type="PROSITE" id="PS51257">
    <property type="entry name" value="PROKAR_LIPOPROTEIN"/>
    <property type="match status" value="1"/>
</dbReference>
<sequence length="580" mass="66260">MKYIYIIFLIAGIISGCVKDNPEKQNKTLLKLTFWDEFLSRKVDSVKLEIINPNTVHLLTLGNSQVGDLSKNLLKARISKPGFVTQDYTIDFTNRDTLNDNIVLKYDQFILEVPQDSLFASASIKKFNFNVKRNANFNIQKPNWIRVDTTNISKHAINISITATQNHSSENREGEVVFSNNGSRRIIPILQYRKNKITTAYATIGEKLNVQLDLMDAITSSPQISKLGDLCLTEIKINNVKDKSIDFTSGCVVLTNPLDFKIYINNKGGQDTLDLNVKFFDKLITMNPYEEQVSRFYTNTGLSNIFYGYAENNHIGEIDINEFVIKRRFKVPTIPTNIVYNSFNKSNYAYGSDNKIRIIDLNSGTILQTIEVPIDPATDHPENPYNYPASLAFNKNGYGIMVTEAKGMSGNGVKSIDSKNGHKIEVLNELGHTESVQLLPNQIDFLINQAHSNEHSIWHESSKKFTTALNRYYFLGHKSWAVNQNNDLLDFQTKNIITSAFPFRPRVIDREREVFYDWTGYYSFNELAIINSLGKVINKIPGYQSNHFLSKDSKYLIIHASNGNLYRFPTEIFYQRFSVL</sequence>